<comment type="caution">
    <text evidence="1">The sequence shown here is derived from an EMBL/GenBank/DDBJ whole genome shotgun (WGS) entry which is preliminary data.</text>
</comment>
<reference evidence="1" key="1">
    <citation type="submission" date="2021-02" db="EMBL/GenBank/DDBJ databases">
        <authorList>
            <person name="Nowell W R."/>
        </authorList>
    </citation>
    <scope>NUCLEOTIDE SEQUENCE</scope>
</reference>
<dbReference type="Proteomes" id="UP000663882">
    <property type="component" value="Unassembled WGS sequence"/>
</dbReference>
<proteinExistence type="predicted"/>
<evidence type="ECO:0008006" key="3">
    <source>
        <dbReference type="Google" id="ProtNLM"/>
    </source>
</evidence>
<protein>
    <recommendedName>
        <fullName evidence="3">Mos1 transposase HTH domain-containing protein</fullName>
    </recommendedName>
</protein>
<accession>A0A815G8X8</accession>
<evidence type="ECO:0000313" key="1">
    <source>
        <dbReference type="EMBL" id="CAF1336234.1"/>
    </source>
</evidence>
<dbReference type="EMBL" id="CAJNOO010003419">
    <property type="protein sequence ID" value="CAF1336234.1"/>
    <property type="molecule type" value="Genomic_DNA"/>
</dbReference>
<sequence>MSKENFCFYIKARTALNIRPGVIYYELYSVCGDQAPSYATVKRWAKWFHEDREEVEDEVRPGTPVTEITSENIEQYRSANHYRSFKP</sequence>
<organism evidence="1 2">
    <name type="scientific">Rotaria sordida</name>
    <dbReference type="NCBI Taxonomy" id="392033"/>
    <lineage>
        <taxon>Eukaryota</taxon>
        <taxon>Metazoa</taxon>
        <taxon>Spiralia</taxon>
        <taxon>Gnathifera</taxon>
        <taxon>Rotifera</taxon>
        <taxon>Eurotatoria</taxon>
        <taxon>Bdelloidea</taxon>
        <taxon>Philodinida</taxon>
        <taxon>Philodinidae</taxon>
        <taxon>Rotaria</taxon>
    </lineage>
</organism>
<dbReference type="AlphaFoldDB" id="A0A815G8X8"/>
<evidence type="ECO:0000313" key="2">
    <source>
        <dbReference type="Proteomes" id="UP000663882"/>
    </source>
</evidence>
<name>A0A815G8X8_9BILA</name>
<gene>
    <name evidence="1" type="ORF">RFH988_LOCUS31534</name>
</gene>